<evidence type="ECO:0000313" key="2">
    <source>
        <dbReference type="EMBL" id="QDT15891.1"/>
    </source>
</evidence>
<keyword evidence="3" id="KW-1185">Reference proteome</keyword>
<evidence type="ECO:0000313" key="3">
    <source>
        <dbReference type="Proteomes" id="UP000318741"/>
    </source>
</evidence>
<proteinExistence type="predicted"/>
<dbReference type="RefSeq" id="WP_145358785.1">
    <property type="nucleotide sequence ID" value="NZ_CP036265.1"/>
</dbReference>
<accession>A0A517P947</accession>
<dbReference type="EMBL" id="CP036265">
    <property type="protein sequence ID" value="QDT15891.1"/>
    <property type="molecule type" value="Genomic_DNA"/>
</dbReference>
<reference evidence="2 3" key="1">
    <citation type="submission" date="2019-02" db="EMBL/GenBank/DDBJ databases">
        <title>Deep-cultivation of Planctomycetes and their phenomic and genomic characterization uncovers novel biology.</title>
        <authorList>
            <person name="Wiegand S."/>
            <person name="Jogler M."/>
            <person name="Boedeker C."/>
            <person name="Pinto D."/>
            <person name="Vollmers J."/>
            <person name="Rivas-Marin E."/>
            <person name="Kohn T."/>
            <person name="Peeters S.H."/>
            <person name="Heuer A."/>
            <person name="Rast P."/>
            <person name="Oberbeckmann S."/>
            <person name="Bunk B."/>
            <person name="Jeske O."/>
            <person name="Meyerdierks A."/>
            <person name="Storesund J.E."/>
            <person name="Kallscheuer N."/>
            <person name="Luecker S."/>
            <person name="Lage O.M."/>
            <person name="Pohl T."/>
            <person name="Merkel B.J."/>
            <person name="Hornburger P."/>
            <person name="Mueller R.-W."/>
            <person name="Bruemmer F."/>
            <person name="Labrenz M."/>
            <person name="Spormann A.M."/>
            <person name="Op den Camp H."/>
            <person name="Overmann J."/>
            <person name="Amann R."/>
            <person name="Jetten M.S.M."/>
            <person name="Mascher T."/>
            <person name="Medema M.H."/>
            <person name="Devos D.P."/>
            <person name="Kaster A.-K."/>
            <person name="Ovreas L."/>
            <person name="Rohde M."/>
            <person name="Galperin M.Y."/>
            <person name="Jogler C."/>
        </authorList>
    </citation>
    <scope>NUCLEOTIDE SEQUENCE [LARGE SCALE GENOMIC DNA]</scope>
    <source>
        <strain evidence="2 3">CA12</strain>
    </source>
</reference>
<gene>
    <name evidence="2" type="ORF">CA12_19880</name>
</gene>
<sequence precursor="true">MIVRSFRRRWFSRSAGLVLLGAAALGPAAETVAQEPMRAGYGPTLAERRAAVRLAQRERDAARRQRSSYQGAGGYSFGDFGGGVPDAALGGPRLQRNEPDASGLVTQVKVVVLVDGAAGVLGSRVWRESLASLGVDTAVRTGRPTDAIGVTETTGVGLRSVTATGRLTPDGSLVFPERQFTPGDRRELRGWVESLSTHGAAGDPGGQPLWGLDQTQFRMTFEGLSAPAPAAFGPLSGGAVNPALLALELPPTLPLRFAPEAAARLRNPANNGRALQDGPLPAFSKGASLAALLARHGLAFHPTRTPAGGLELVVVERPADDPLTAIPGTADAAEPGAVAPAGAWPVGWKVSEGPGRLAAAGGIFTLTSLGVRESSLNDFARSVEAACGVPVLLDVAGMRAVGVDPATATVSVPPGRGAWDRAVRYAVAEHALKSELRRDEAGRGFLWITPARR</sequence>
<feature type="chain" id="PRO_5022105818" evidence="1">
    <location>
        <begin position="29"/>
        <end position="453"/>
    </location>
</feature>
<dbReference type="Proteomes" id="UP000318741">
    <property type="component" value="Chromosome"/>
</dbReference>
<feature type="signal peptide" evidence="1">
    <location>
        <begin position="1"/>
        <end position="28"/>
    </location>
</feature>
<dbReference type="OrthoDB" id="250767at2"/>
<name>A0A517P947_9PLAN</name>
<dbReference type="KEGG" id="acaf:CA12_19880"/>
<protein>
    <submittedName>
        <fullName evidence="2">Uncharacterized protein</fullName>
    </submittedName>
</protein>
<dbReference type="AlphaFoldDB" id="A0A517P947"/>
<organism evidence="2 3">
    <name type="scientific">Alienimonas californiensis</name>
    <dbReference type="NCBI Taxonomy" id="2527989"/>
    <lineage>
        <taxon>Bacteria</taxon>
        <taxon>Pseudomonadati</taxon>
        <taxon>Planctomycetota</taxon>
        <taxon>Planctomycetia</taxon>
        <taxon>Planctomycetales</taxon>
        <taxon>Planctomycetaceae</taxon>
        <taxon>Alienimonas</taxon>
    </lineage>
</organism>
<keyword evidence="1" id="KW-0732">Signal</keyword>
<evidence type="ECO:0000256" key="1">
    <source>
        <dbReference type="SAM" id="SignalP"/>
    </source>
</evidence>